<dbReference type="SUPFAM" id="SSF88723">
    <property type="entry name" value="PIN domain-like"/>
    <property type="match status" value="1"/>
</dbReference>
<evidence type="ECO:0000256" key="3">
    <source>
        <dbReference type="ARBA" id="ARBA00022723"/>
    </source>
</evidence>
<keyword evidence="4" id="KW-0378">Hydrolase</keyword>
<evidence type="ECO:0000313" key="7">
    <source>
        <dbReference type="EMBL" id="PXX66879.1"/>
    </source>
</evidence>
<gene>
    <name evidence="7" type="ORF">DFR70_103634</name>
</gene>
<evidence type="ECO:0000256" key="5">
    <source>
        <dbReference type="ARBA" id="ARBA00022842"/>
    </source>
</evidence>
<dbReference type="InterPro" id="IPR029060">
    <property type="entry name" value="PIN-like_dom_sf"/>
</dbReference>
<dbReference type="GO" id="GO:0004518">
    <property type="term" value="F:nuclease activity"/>
    <property type="evidence" value="ECO:0007669"/>
    <property type="project" value="UniProtKB-KW"/>
</dbReference>
<evidence type="ECO:0000256" key="1">
    <source>
        <dbReference type="ARBA" id="ARBA00022649"/>
    </source>
</evidence>
<keyword evidence="2" id="KW-0540">Nuclease</keyword>
<dbReference type="Proteomes" id="UP000247569">
    <property type="component" value="Unassembled WGS sequence"/>
</dbReference>
<dbReference type="InterPro" id="IPR002716">
    <property type="entry name" value="PIN_dom"/>
</dbReference>
<reference evidence="7 8" key="1">
    <citation type="submission" date="2018-05" db="EMBL/GenBank/DDBJ databases">
        <title>Genomic Encyclopedia of Type Strains, Phase IV (KMG-IV): sequencing the most valuable type-strain genomes for metagenomic binning, comparative biology and taxonomic classification.</title>
        <authorList>
            <person name="Goeker M."/>
        </authorList>
    </citation>
    <scope>NUCLEOTIDE SEQUENCE [LARGE SCALE GENOMIC DNA]</scope>
    <source>
        <strain evidence="7 8">DSM 44704</strain>
    </source>
</reference>
<dbReference type="Gene3D" id="3.40.50.1010">
    <property type="entry name" value="5'-nuclease"/>
    <property type="match status" value="1"/>
</dbReference>
<evidence type="ECO:0000313" key="8">
    <source>
        <dbReference type="Proteomes" id="UP000247569"/>
    </source>
</evidence>
<evidence type="ECO:0000256" key="2">
    <source>
        <dbReference type="ARBA" id="ARBA00022722"/>
    </source>
</evidence>
<accession>A0A318K5G0</accession>
<keyword evidence="5" id="KW-0460">Magnesium</keyword>
<keyword evidence="1" id="KW-1277">Toxin-antitoxin system</keyword>
<proteinExistence type="predicted"/>
<dbReference type="CDD" id="cd09874">
    <property type="entry name" value="PIN_MT3492-like"/>
    <property type="match status" value="1"/>
</dbReference>
<dbReference type="RefSeq" id="WP_051186255.1">
    <property type="nucleotide sequence ID" value="NZ_QJKF01000003.1"/>
</dbReference>
<dbReference type="OrthoDB" id="4750219at2"/>
<evidence type="ECO:0000256" key="4">
    <source>
        <dbReference type="ARBA" id="ARBA00022801"/>
    </source>
</evidence>
<protein>
    <recommendedName>
        <fullName evidence="6">PIN domain-containing protein</fullName>
    </recommendedName>
</protein>
<dbReference type="EMBL" id="QJKF01000003">
    <property type="protein sequence ID" value="PXX66879.1"/>
    <property type="molecule type" value="Genomic_DNA"/>
</dbReference>
<dbReference type="GO" id="GO:0046872">
    <property type="term" value="F:metal ion binding"/>
    <property type="evidence" value="ECO:0007669"/>
    <property type="project" value="UniProtKB-KW"/>
</dbReference>
<organism evidence="7 8">
    <name type="scientific">Nocardia tenerifensis</name>
    <dbReference type="NCBI Taxonomy" id="228006"/>
    <lineage>
        <taxon>Bacteria</taxon>
        <taxon>Bacillati</taxon>
        <taxon>Actinomycetota</taxon>
        <taxon>Actinomycetes</taxon>
        <taxon>Mycobacteriales</taxon>
        <taxon>Nocardiaceae</taxon>
        <taxon>Nocardia</taxon>
    </lineage>
</organism>
<dbReference type="Pfam" id="PF01850">
    <property type="entry name" value="PIN"/>
    <property type="match status" value="1"/>
</dbReference>
<comment type="caution">
    <text evidence="7">The sequence shown here is derived from an EMBL/GenBank/DDBJ whole genome shotgun (WGS) entry which is preliminary data.</text>
</comment>
<keyword evidence="8" id="KW-1185">Reference proteome</keyword>
<keyword evidence="3" id="KW-0479">Metal-binding</keyword>
<name>A0A318K5G0_9NOCA</name>
<dbReference type="AlphaFoldDB" id="A0A318K5G0"/>
<evidence type="ECO:0000259" key="6">
    <source>
        <dbReference type="Pfam" id="PF01850"/>
    </source>
</evidence>
<dbReference type="GO" id="GO:0016787">
    <property type="term" value="F:hydrolase activity"/>
    <property type="evidence" value="ECO:0007669"/>
    <property type="project" value="UniProtKB-KW"/>
</dbReference>
<feature type="domain" description="PIN" evidence="6">
    <location>
        <begin position="4"/>
        <end position="119"/>
    </location>
</feature>
<sequence length="131" mass="14420">MILYLDASAIVTETTGRPPARALSAYMKRNLSARLATSVIGFVESVRGCADYGDYPGLMRDLDNRYAKIPVTDRICDLATYLPRRMKSADAIHLASAMQLERELLALVTYDDQMADVAHQLGLPVAMPGKE</sequence>